<gene>
    <name evidence="2" type="ORF">CEXT_439221</name>
</gene>
<protein>
    <submittedName>
        <fullName evidence="2">Uncharacterized protein</fullName>
    </submittedName>
</protein>
<evidence type="ECO:0000256" key="1">
    <source>
        <dbReference type="SAM" id="MobiDB-lite"/>
    </source>
</evidence>
<comment type="caution">
    <text evidence="2">The sequence shown here is derived from an EMBL/GenBank/DDBJ whole genome shotgun (WGS) entry which is preliminary data.</text>
</comment>
<keyword evidence="3" id="KW-1185">Reference proteome</keyword>
<dbReference type="Proteomes" id="UP001054945">
    <property type="component" value="Unassembled WGS sequence"/>
</dbReference>
<dbReference type="AlphaFoldDB" id="A0AAV4N149"/>
<proteinExistence type="predicted"/>
<dbReference type="EMBL" id="BPLR01002835">
    <property type="protein sequence ID" value="GIX78444.1"/>
    <property type="molecule type" value="Genomic_DNA"/>
</dbReference>
<evidence type="ECO:0000313" key="2">
    <source>
        <dbReference type="EMBL" id="GIX78444.1"/>
    </source>
</evidence>
<reference evidence="2 3" key="1">
    <citation type="submission" date="2021-06" db="EMBL/GenBank/DDBJ databases">
        <title>Caerostris extrusa draft genome.</title>
        <authorList>
            <person name="Kono N."/>
            <person name="Arakawa K."/>
        </authorList>
    </citation>
    <scope>NUCLEOTIDE SEQUENCE [LARGE SCALE GENOMIC DNA]</scope>
</reference>
<sequence length="98" mass="11274">MIHPVPLSPCPQEKGGCPERRNDGIRHTPRLSCVSRWNSGKQRSLHAKHSSQQHVEKSHSSTEQKQQEQKFNGNPKWIDLWDNNRKDEITTPLQGKGK</sequence>
<accession>A0AAV4N149</accession>
<evidence type="ECO:0000313" key="3">
    <source>
        <dbReference type="Proteomes" id="UP001054945"/>
    </source>
</evidence>
<name>A0AAV4N149_CAEEX</name>
<feature type="compositionally biased region" description="Basic and acidic residues" evidence="1">
    <location>
        <begin position="16"/>
        <end position="26"/>
    </location>
</feature>
<feature type="compositionally biased region" description="Basic and acidic residues" evidence="1">
    <location>
        <begin position="54"/>
        <end position="68"/>
    </location>
</feature>
<feature type="region of interest" description="Disordered" evidence="1">
    <location>
        <begin position="1"/>
        <end position="98"/>
    </location>
</feature>
<organism evidence="2 3">
    <name type="scientific">Caerostris extrusa</name>
    <name type="common">Bark spider</name>
    <name type="synonym">Caerostris bankana</name>
    <dbReference type="NCBI Taxonomy" id="172846"/>
    <lineage>
        <taxon>Eukaryota</taxon>
        <taxon>Metazoa</taxon>
        <taxon>Ecdysozoa</taxon>
        <taxon>Arthropoda</taxon>
        <taxon>Chelicerata</taxon>
        <taxon>Arachnida</taxon>
        <taxon>Araneae</taxon>
        <taxon>Araneomorphae</taxon>
        <taxon>Entelegynae</taxon>
        <taxon>Araneoidea</taxon>
        <taxon>Araneidae</taxon>
        <taxon>Caerostris</taxon>
    </lineage>
</organism>